<evidence type="ECO:0000313" key="3">
    <source>
        <dbReference type="EMBL" id="QJH96862.1"/>
    </source>
</evidence>
<evidence type="ECO:0000313" key="1">
    <source>
        <dbReference type="EMBL" id="QJA44616.1"/>
    </source>
</evidence>
<proteinExistence type="predicted"/>
<protein>
    <submittedName>
        <fullName evidence="1">Uncharacterized protein</fullName>
    </submittedName>
</protein>
<dbReference type="EMBL" id="MT141572">
    <property type="protein sequence ID" value="QJA67513.1"/>
    <property type="molecule type" value="Genomic_DNA"/>
</dbReference>
<dbReference type="EMBL" id="MT144665">
    <property type="protein sequence ID" value="QJH96862.1"/>
    <property type="molecule type" value="Genomic_DNA"/>
</dbReference>
<organism evidence="1">
    <name type="scientific">viral metagenome</name>
    <dbReference type="NCBI Taxonomy" id="1070528"/>
    <lineage>
        <taxon>unclassified sequences</taxon>
        <taxon>metagenomes</taxon>
        <taxon>organismal metagenomes</taxon>
    </lineage>
</organism>
<accession>A0A6H1Z9N5</accession>
<reference evidence="1" key="1">
    <citation type="submission" date="2020-03" db="EMBL/GenBank/DDBJ databases">
        <title>The deep terrestrial virosphere.</title>
        <authorList>
            <person name="Holmfeldt K."/>
            <person name="Nilsson E."/>
            <person name="Simone D."/>
            <person name="Lopez-Fernandez M."/>
            <person name="Wu X."/>
            <person name="de Brujin I."/>
            <person name="Lundin D."/>
            <person name="Andersson A."/>
            <person name="Bertilsson S."/>
            <person name="Dopson M."/>
        </authorList>
    </citation>
    <scope>NUCLEOTIDE SEQUENCE</scope>
    <source>
        <strain evidence="2">MM415B00206</strain>
        <strain evidence="1">TM448A00125</strain>
        <strain evidence="3">TM448B00851</strain>
    </source>
</reference>
<dbReference type="AlphaFoldDB" id="A0A6H1Z9N5"/>
<name>A0A6H1Z9N5_9ZZZZ</name>
<dbReference type="EMBL" id="MT143978">
    <property type="protein sequence ID" value="QJA44616.1"/>
    <property type="molecule type" value="Genomic_DNA"/>
</dbReference>
<evidence type="ECO:0000313" key="2">
    <source>
        <dbReference type="EMBL" id="QJA67513.1"/>
    </source>
</evidence>
<gene>
    <name evidence="2" type="ORF">MM415B00206_0030</name>
    <name evidence="1" type="ORF">TM448A00125_0012</name>
    <name evidence="3" type="ORF">TM448B00851_0023</name>
</gene>
<sequence>MRNIRADIKIILETAYGSPVRSAVLNEIEDMLKRAIGDARQEAQDAQTRAFFGGITDDDIGGGTD</sequence>